<dbReference type="Pfam" id="PF13847">
    <property type="entry name" value="Methyltransf_31"/>
    <property type="match status" value="1"/>
</dbReference>
<accession>A0A840XL37</accession>
<keyword evidence="2" id="KW-0808">Transferase</keyword>
<dbReference type="PANTHER" id="PTHR43861">
    <property type="entry name" value="TRANS-ACONITATE 2-METHYLTRANSFERASE-RELATED"/>
    <property type="match status" value="1"/>
</dbReference>
<dbReference type="EMBL" id="JACIJE010000003">
    <property type="protein sequence ID" value="MBB5689325.1"/>
    <property type="molecule type" value="Genomic_DNA"/>
</dbReference>
<proteinExistence type="predicted"/>
<dbReference type="InterPro" id="IPR025714">
    <property type="entry name" value="Methyltranfer_dom"/>
</dbReference>
<name>A0A840XL37_9PROT</name>
<evidence type="ECO:0000313" key="3">
    <source>
        <dbReference type="Proteomes" id="UP000562254"/>
    </source>
</evidence>
<reference evidence="2 3" key="1">
    <citation type="submission" date="2020-08" db="EMBL/GenBank/DDBJ databases">
        <title>Genomic Encyclopedia of Type Strains, Phase IV (KMG-IV): sequencing the most valuable type-strain genomes for metagenomic binning, comparative biology and taxonomic classification.</title>
        <authorList>
            <person name="Goeker M."/>
        </authorList>
    </citation>
    <scope>NUCLEOTIDE SEQUENCE [LARGE SCALE GENOMIC DNA]</scope>
    <source>
        <strain evidence="2 3">DSM 25895</strain>
    </source>
</reference>
<evidence type="ECO:0000259" key="1">
    <source>
        <dbReference type="Pfam" id="PF13847"/>
    </source>
</evidence>
<dbReference type="GO" id="GO:0008168">
    <property type="term" value="F:methyltransferase activity"/>
    <property type="evidence" value="ECO:0007669"/>
    <property type="project" value="UniProtKB-KW"/>
</dbReference>
<dbReference type="RefSeq" id="WP_184483009.1">
    <property type="nucleotide sequence ID" value="NZ_JACIJE010000003.1"/>
</dbReference>
<sequence>MTVERLHLAPGAMAYDSMLAAEHVVRYAFAAGLCRGRRVLDVACGEGYGSAMLAAAGAAQVVGVDIAEEAVALARARFGREGVAFRAGDAADLPRLLADQAPFDLIVSFETIEHLTDPRPFLEGLRALLAPGGGILISAPNEGQDGRASTNPFHRHAYKPETFRAVTEAVLGPADGFWLGMPLQGFAILPEGSPLCGTDREGLDAMLDGAPAGAAHLLPAQRAHRVDAGLASFAVAAWGVPAVATVAAAPVAFEAWVSTWRAVEWLRAENARLLRELAAAQSAAPPAPQEWAERLADCQRAALLDAQRLETARAALADARAAAARAAAERDAIRLRHPDRAPSPADTSALRAALAAREAELATIRASRGWRVLRAYARLYEAPLLGPPLRTLRGAAGRVVRALRRR</sequence>
<feature type="domain" description="Methyltransferase" evidence="1">
    <location>
        <begin position="36"/>
        <end position="141"/>
    </location>
</feature>
<dbReference type="AlphaFoldDB" id="A0A840XL37"/>
<dbReference type="InterPro" id="IPR029063">
    <property type="entry name" value="SAM-dependent_MTases_sf"/>
</dbReference>
<gene>
    <name evidence="2" type="ORF">FHS88_001450</name>
</gene>
<comment type="caution">
    <text evidence="2">The sequence shown here is derived from an EMBL/GenBank/DDBJ whole genome shotgun (WGS) entry which is preliminary data.</text>
</comment>
<protein>
    <submittedName>
        <fullName evidence="2">SAM-dependent methyltransferase</fullName>
    </submittedName>
</protein>
<dbReference type="Proteomes" id="UP000562254">
    <property type="component" value="Unassembled WGS sequence"/>
</dbReference>
<organism evidence="2 3">
    <name type="scientific">Neoroseomonas alkaliterrae</name>
    <dbReference type="NCBI Taxonomy" id="1452450"/>
    <lineage>
        <taxon>Bacteria</taxon>
        <taxon>Pseudomonadati</taxon>
        <taxon>Pseudomonadota</taxon>
        <taxon>Alphaproteobacteria</taxon>
        <taxon>Acetobacterales</taxon>
        <taxon>Acetobacteraceae</taxon>
        <taxon>Neoroseomonas</taxon>
    </lineage>
</organism>
<evidence type="ECO:0000313" key="2">
    <source>
        <dbReference type="EMBL" id="MBB5689325.1"/>
    </source>
</evidence>
<dbReference type="SUPFAM" id="SSF53335">
    <property type="entry name" value="S-adenosyl-L-methionine-dependent methyltransferases"/>
    <property type="match status" value="1"/>
</dbReference>
<dbReference type="CDD" id="cd02440">
    <property type="entry name" value="AdoMet_MTases"/>
    <property type="match status" value="1"/>
</dbReference>
<keyword evidence="2" id="KW-0489">Methyltransferase</keyword>
<dbReference type="Gene3D" id="3.40.50.150">
    <property type="entry name" value="Vaccinia Virus protein VP39"/>
    <property type="match status" value="1"/>
</dbReference>
<dbReference type="GO" id="GO:0032259">
    <property type="term" value="P:methylation"/>
    <property type="evidence" value="ECO:0007669"/>
    <property type="project" value="UniProtKB-KW"/>
</dbReference>
<keyword evidence="3" id="KW-1185">Reference proteome</keyword>